<dbReference type="Proteomes" id="UP000270094">
    <property type="component" value="Unassembled WGS sequence"/>
</dbReference>
<evidence type="ECO:0000256" key="1">
    <source>
        <dbReference type="SAM" id="SignalP"/>
    </source>
</evidence>
<evidence type="ECO:0000313" key="2">
    <source>
        <dbReference type="EMBL" id="VDM69391.1"/>
    </source>
</evidence>
<feature type="chain" id="PRO_5018237524" evidence="1">
    <location>
        <begin position="21"/>
        <end position="127"/>
    </location>
</feature>
<keyword evidence="1" id="KW-0732">Signal</keyword>
<dbReference type="OrthoDB" id="5833548at2759"/>
<accession>A0A3P7I7T7</accession>
<feature type="signal peptide" evidence="1">
    <location>
        <begin position="1"/>
        <end position="20"/>
    </location>
</feature>
<keyword evidence="3" id="KW-1185">Reference proteome</keyword>
<sequence length="127" mass="14795">MVYGITVLIHSWLMVVVVRCAQCFRENQSIVVSSLGKLAMTNDWCFRAVDYFADEALTFDVTRNLVESYGISLSNLVLLSYFFTNNWKMCNRVRHRVEGRKNMLIDVPFKLFPILYKIQLSIKYPNG</sequence>
<organism evidence="2 3">
    <name type="scientific">Strongylus vulgaris</name>
    <name type="common">Blood worm</name>
    <dbReference type="NCBI Taxonomy" id="40348"/>
    <lineage>
        <taxon>Eukaryota</taxon>
        <taxon>Metazoa</taxon>
        <taxon>Ecdysozoa</taxon>
        <taxon>Nematoda</taxon>
        <taxon>Chromadorea</taxon>
        <taxon>Rhabditida</taxon>
        <taxon>Rhabditina</taxon>
        <taxon>Rhabditomorpha</taxon>
        <taxon>Strongyloidea</taxon>
        <taxon>Strongylidae</taxon>
        <taxon>Strongylus</taxon>
    </lineage>
</organism>
<dbReference type="AlphaFoldDB" id="A0A3P7I7T7"/>
<protein>
    <submittedName>
        <fullName evidence="2">Uncharacterized protein</fullName>
    </submittedName>
</protein>
<dbReference type="EMBL" id="UYYB01012064">
    <property type="protein sequence ID" value="VDM69391.1"/>
    <property type="molecule type" value="Genomic_DNA"/>
</dbReference>
<name>A0A3P7I7T7_STRVU</name>
<reference evidence="2 3" key="1">
    <citation type="submission" date="2018-11" db="EMBL/GenBank/DDBJ databases">
        <authorList>
            <consortium name="Pathogen Informatics"/>
        </authorList>
    </citation>
    <scope>NUCLEOTIDE SEQUENCE [LARGE SCALE GENOMIC DNA]</scope>
</reference>
<gene>
    <name evidence="2" type="ORF">SVUK_LOCUS4389</name>
</gene>
<evidence type="ECO:0000313" key="3">
    <source>
        <dbReference type="Proteomes" id="UP000270094"/>
    </source>
</evidence>
<proteinExistence type="predicted"/>